<sequence>MNLDHVGLTVPDIDRATEFFARAFGARVATDIVTEPLAGPEVEAGLGLAPGTVVQRVRTLRLGDGAALELFEMAGVEQSAPPSLADLGVHHLAIAVEDMSEALRLVGLAGGRPLADPAPVPGSESSLWVYFSPPWGGLIELVQRAG</sequence>
<dbReference type="PROSITE" id="PS51819">
    <property type="entry name" value="VOC"/>
    <property type="match status" value="1"/>
</dbReference>
<keyword evidence="1" id="KW-0479">Metal-binding</keyword>
<gene>
    <name evidence="3" type="ORF">GCM10023215_30170</name>
</gene>
<dbReference type="SUPFAM" id="SSF54593">
    <property type="entry name" value="Glyoxalase/Bleomycin resistance protein/Dihydroxybiphenyl dioxygenase"/>
    <property type="match status" value="1"/>
</dbReference>
<dbReference type="PANTHER" id="PTHR43048">
    <property type="entry name" value="METHYLMALONYL-COA EPIMERASE"/>
    <property type="match status" value="1"/>
</dbReference>
<dbReference type="InterPro" id="IPR029068">
    <property type="entry name" value="Glyas_Bleomycin-R_OHBP_Dase"/>
</dbReference>
<dbReference type="Gene3D" id="3.10.180.10">
    <property type="entry name" value="2,3-Dihydroxybiphenyl 1,2-Dioxygenase, domain 1"/>
    <property type="match status" value="1"/>
</dbReference>
<dbReference type="EMBL" id="BAABIC010000009">
    <property type="protein sequence ID" value="GAA4691263.1"/>
    <property type="molecule type" value="Genomic_DNA"/>
</dbReference>
<evidence type="ECO:0000259" key="2">
    <source>
        <dbReference type="PROSITE" id="PS51819"/>
    </source>
</evidence>
<dbReference type="InterPro" id="IPR037523">
    <property type="entry name" value="VOC_core"/>
</dbReference>
<dbReference type="Proteomes" id="UP001500325">
    <property type="component" value="Unassembled WGS sequence"/>
</dbReference>
<evidence type="ECO:0000256" key="1">
    <source>
        <dbReference type="ARBA" id="ARBA00022723"/>
    </source>
</evidence>
<organism evidence="3 4">
    <name type="scientific">Pseudonocardia yuanmonensis</name>
    <dbReference type="NCBI Taxonomy" id="1095914"/>
    <lineage>
        <taxon>Bacteria</taxon>
        <taxon>Bacillati</taxon>
        <taxon>Actinomycetota</taxon>
        <taxon>Actinomycetes</taxon>
        <taxon>Pseudonocardiales</taxon>
        <taxon>Pseudonocardiaceae</taxon>
        <taxon>Pseudonocardia</taxon>
    </lineage>
</organism>
<reference evidence="4" key="1">
    <citation type="journal article" date="2019" name="Int. J. Syst. Evol. Microbiol.">
        <title>The Global Catalogue of Microorganisms (GCM) 10K type strain sequencing project: providing services to taxonomists for standard genome sequencing and annotation.</title>
        <authorList>
            <consortium name="The Broad Institute Genomics Platform"/>
            <consortium name="The Broad Institute Genome Sequencing Center for Infectious Disease"/>
            <person name="Wu L."/>
            <person name="Ma J."/>
        </authorList>
    </citation>
    <scope>NUCLEOTIDE SEQUENCE [LARGE SCALE GENOMIC DNA]</scope>
    <source>
        <strain evidence="4">JCM 18055</strain>
    </source>
</reference>
<proteinExistence type="predicted"/>
<evidence type="ECO:0000313" key="3">
    <source>
        <dbReference type="EMBL" id="GAA4691263.1"/>
    </source>
</evidence>
<dbReference type="Pfam" id="PF13669">
    <property type="entry name" value="Glyoxalase_4"/>
    <property type="match status" value="1"/>
</dbReference>
<evidence type="ECO:0000313" key="4">
    <source>
        <dbReference type="Proteomes" id="UP001500325"/>
    </source>
</evidence>
<protein>
    <submittedName>
        <fullName evidence="3">VOC family protein</fullName>
    </submittedName>
</protein>
<keyword evidence="4" id="KW-1185">Reference proteome</keyword>
<name>A0ABP8WNC4_9PSEU</name>
<feature type="domain" description="VOC" evidence="2">
    <location>
        <begin position="2"/>
        <end position="144"/>
    </location>
</feature>
<comment type="caution">
    <text evidence="3">The sequence shown here is derived from an EMBL/GenBank/DDBJ whole genome shotgun (WGS) entry which is preliminary data.</text>
</comment>
<dbReference type="InterPro" id="IPR051785">
    <property type="entry name" value="MMCE/EMCE_epimerase"/>
</dbReference>
<accession>A0ABP8WNC4</accession>
<dbReference type="PANTHER" id="PTHR43048:SF6">
    <property type="entry name" value="BLR8189 PROTEIN"/>
    <property type="match status" value="1"/>
</dbReference>
<dbReference type="RefSeq" id="WP_345381129.1">
    <property type="nucleotide sequence ID" value="NZ_BAABIC010000009.1"/>
</dbReference>